<keyword evidence="1" id="KW-0812">Transmembrane</keyword>
<keyword evidence="3" id="KW-1185">Reference proteome</keyword>
<accession>A0ABS5KGE2</accession>
<evidence type="ECO:0000256" key="1">
    <source>
        <dbReference type="SAM" id="Phobius"/>
    </source>
</evidence>
<dbReference type="Pfam" id="PF12666">
    <property type="entry name" value="PrgI"/>
    <property type="match status" value="1"/>
</dbReference>
<evidence type="ECO:0000313" key="3">
    <source>
        <dbReference type="Proteomes" id="UP000730482"/>
    </source>
</evidence>
<keyword evidence="1" id="KW-0472">Membrane</keyword>
<dbReference type="EMBL" id="JAAFYZ010000002">
    <property type="protein sequence ID" value="MBS2545337.1"/>
    <property type="molecule type" value="Genomic_DNA"/>
</dbReference>
<reference evidence="2 3" key="1">
    <citation type="submission" date="2020-02" db="EMBL/GenBank/DDBJ databases">
        <title>Acidophilic actinobacteria isolated from forest soil.</title>
        <authorList>
            <person name="Golinska P."/>
        </authorList>
    </citation>
    <scope>NUCLEOTIDE SEQUENCE [LARGE SCALE GENOMIC DNA]</scope>
    <source>
        <strain evidence="2 3">NL8</strain>
    </source>
</reference>
<dbReference type="InterPro" id="IPR024414">
    <property type="entry name" value="Uncharacterised_PrgI"/>
</dbReference>
<organism evidence="2 3">
    <name type="scientific">Catenulispora pinistramenti</name>
    <dbReference type="NCBI Taxonomy" id="2705254"/>
    <lineage>
        <taxon>Bacteria</taxon>
        <taxon>Bacillati</taxon>
        <taxon>Actinomycetota</taxon>
        <taxon>Actinomycetes</taxon>
        <taxon>Catenulisporales</taxon>
        <taxon>Catenulisporaceae</taxon>
        <taxon>Catenulispora</taxon>
    </lineage>
</organism>
<gene>
    <name evidence="2" type="ORF">KGQ19_00495</name>
</gene>
<proteinExistence type="predicted"/>
<protein>
    <submittedName>
        <fullName evidence="2">PrgI family protein</fullName>
    </submittedName>
</protein>
<feature type="transmembrane region" description="Helical" evidence="1">
    <location>
        <begin position="25"/>
        <end position="46"/>
    </location>
</feature>
<sequence>MADSIDDDAIPIVRIPADVDQPDKVVAGLTARQAAVLGTVTVALWLGYQACQCAVPPTVYLAFAVLALLATAGVVTMSRDGVPLDRLLAAWLRFTRTPKRQVLAPEGLPQVPAKLFRERGPRVSEYASPVHEVTDAGVLDLGPDGVTALAECTTVNLSLRSQREQAVILAGFARWLNSLTGSVAITVRTRPTDLSAFSDSIRDQAAGHPNESVRCAAREHVAFLADLATDGHLLNREVALAVHERSKNAASRLHRRIEDADALLGSAGVSAVCLSEAATLSLLNEAFNPVAPLATTLEA</sequence>
<dbReference type="RefSeq" id="WP_212007003.1">
    <property type="nucleotide sequence ID" value="NZ_JAAFYZ010000002.1"/>
</dbReference>
<comment type="caution">
    <text evidence="2">The sequence shown here is derived from an EMBL/GenBank/DDBJ whole genome shotgun (WGS) entry which is preliminary data.</text>
</comment>
<feature type="transmembrane region" description="Helical" evidence="1">
    <location>
        <begin position="58"/>
        <end position="77"/>
    </location>
</feature>
<evidence type="ECO:0000313" key="2">
    <source>
        <dbReference type="EMBL" id="MBS2545337.1"/>
    </source>
</evidence>
<dbReference type="Proteomes" id="UP000730482">
    <property type="component" value="Unassembled WGS sequence"/>
</dbReference>
<keyword evidence="1" id="KW-1133">Transmembrane helix</keyword>
<name>A0ABS5KGE2_9ACTN</name>